<sequence>MFKNFLKDLRKKDKNIENKNNDSCEERITGQVERKADGDSDVISINRENNISIDSNIIINKAKSNTETKNNSKIANRFNNLKDFYTPVFSGKRNINDIIKSYVAETDNDEVFNELRLRYLSLYLFKLKITNERLSIKQLEEYIYKMSNPNAEVKKVILNENIVDDRLYIELKSFLQNQIKSLQNTRMVIEMDRLILSVFLHYNIYKMEQDFFIRILFKLIKEMNLTINITELTEFKAYLEQRFLYINNIQFWESEEEKLYHCNAYFMGRYIAINTADANHIISNLKEGTLNVFATEMDIKNNHEKLYSLYINGTSFIVNINDKDRLLKYYEYINEQIMNEVNETIKMIKDSIPKIHSELFDMIENYLDIIVPSILLDREEYIAFEHLISYNSFIAMQLLDSSVEERDNIIDKLREDREFFDKINSFIDTSYEKFVKVSGKYLNIPEENYSCIIWLLIRKAAINYFSQLWDKEYGIYLENSNQIMNLDEYIDMYCRCNDIPTKNIAPVGMLTYYLISKNLFPSDYRNNFLKCNALVINKVFEKSEKIELELFEKKLTKQQSIQATQYTINDIDLMDGHEFERFISLLFSKMGYETEVTKGSGDQGIDVIAEKNGVKVGIQTKCYSGRVTNKSVQEVVAGLSYYNCEKGIVITNSYFTNSALDLAESNGVVLWDRDMLRRKIDEVINTKL</sequence>
<name>A0A1T5LWG7_9FIRM</name>
<dbReference type="GO" id="GO:0015666">
    <property type="term" value="F:restriction endodeoxyribonuclease activity"/>
    <property type="evidence" value="ECO:0007669"/>
    <property type="project" value="TreeGrafter"/>
</dbReference>
<gene>
    <name evidence="2" type="ORF">SAMN02194393_03390</name>
</gene>
<evidence type="ECO:0000259" key="1">
    <source>
        <dbReference type="Pfam" id="PF04471"/>
    </source>
</evidence>
<keyword evidence="2" id="KW-0378">Hydrolase</keyword>
<dbReference type="InterPro" id="IPR011856">
    <property type="entry name" value="tRNA_endonuc-like_dom_sf"/>
</dbReference>
<evidence type="ECO:0000313" key="3">
    <source>
        <dbReference type="Proteomes" id="UP000190285"/>
    </source>
</evidence>
<reference evidence="3" key="1">
    <citation type="submission" date="2017-02" db="EMBL/GenBank/DDBJ databases">
        <authorList>
            <person name="Varghese N."/>
            <person name="Submissions S."/>
        </authorList>
    </citation>
    <scope>NUCLEOTIDE SEQUENCE [LARGE SCALE GENOMIC DNA]</scope>
    <source>
        <strain evidence="3">M1</strain>
    </source>
</reference>
<evidence type="ECO:0000313" key="2">
    <source>
        <dbReference type="EMBL" id="SKC79919.1"/>
    </source>
</evidence>
<dbReference type="PANTHER" id="PTHR30015">
    <property type="entry name" value="MRR RESTRICTION SYSTEM PROTEIN"/>
    <property type="match status" value="1"/>
</dbReference>
<keyword evidence="2" id="KW-0255">Endonuclease</keyword>
<dbReference type="Pfam" id="PF04471">
    <property type="entry name" value="Mrr_cat"/>
    <property type="match status" value="1"/>
</dbReference>
<dbReference type="GO" id="GO:0009307">
    <property type="term" value="P:DNA restriction-modification system"/>
    <property type="evidence" value="ECO:0007669"/>
    <property type="project" value="InterPro"/>
</dbReference>
<proteinExistence type="predicted"/>
<dbReference type="GO" id="GO:0003677">
    <property type="term" value="F:DNA binding"/>
    <property type="evidence" value="ECO:0007669"/>
    <property type="project" value="InterPro"/>
</dbReference>
<accession>A0A1T5LWG7</accession>
<organism evidence="2 3">
    <name type="scientific">Maledivibacter halophilus</name>
    <dbReference type="NCBI Taxonomy" id="36842"/>
    <lineage>
        <taxon>Bacteria</taxon>
        <taxon>Bacillati</taxon>
        <taxon>Bacillota</taxon>
        <taxon>Clostridia</taxon>
        <taxon>Peptostreptococcales</taxon>
        <taxon>Caminicellaceae</taxon>
        <taxon>Maledivibacter</taxon>
    </lineage>
</organism>
<dbReference type="InterPro" id="IPR007560">
    <property type="entry name" value="Restrct_endonuc_IV_Mrr"/>
</dbReference>
<dbReference type="InterPro" id="IPR011335">
    <property type="entry name" value="Restrct_endonuc-II-like"/>
</dbReference>
<dbReference type="PANTHER" id="PTHR30015:SF6">
    <property type="entry name" value="SLL1429 PROTEIN"/>
    <property type="match status" value="1"/>
</dbReference>
<dbReference type="Proteomes" id="UP000190285">
    <property type="component" value="Unassembled WGS sequence"/>
</dbReference>
<dbReference type="Gene3D" id="3.40.1350.10">
    <property type="match status" value="1"/>
</dbReference>
<dbReference type="SUPFAM" id="SSF52980">
    <property type="entry name" value="Restriction endonuclease-like"/>
    <property type="match status" value="1"/>
</dbReference>
<protein>
    <submittedName>
        <fullName evidence="2">Predicted endonuclease distantly related to archaeal Holliday junction resolvase and Mrr-like restriction enzymes</fullName>
    </submittedName>
</protein>
<keyword evidence="2" id="KW-0540">Nuclease</keyword>
<keyword evidence="3" id="KW-1185">Reference proteome</keyword>
<feature type="domain" description="Restriction endonuclease type IV Mrr" evidence="1">
    <location>
        <begin position="572"/>
        <end position="678"/>
    </location>
</feature>
<dbReference type="AlphaFoldDB" id="A0A1T5LWG7"/>
<dbReference type="InterPro" id="IPR052906">
    <property type="entry name" value="Type_IV_Methyl-Rstrct_Enzyme"/>
</dbReference>
<dbReference type="EMBL" id="FUZT01000008">
    <property type="protein sequence ID" value="SKC79919.1"/>
    <property type="molecule type" value="Genomic_DNA"/>
</dbReference>
<dbReference type="RefSeq" id="WP_170917469.1">
    <property type="nucleotide sequence ID" value="NZ_FUZT01000008.1"/>
</dbReference>